<dbReference type="AlphaFoldDB" id="A0A8X6USS0"/>
<dbReference type="PANTHER" id="PTHR47331:SF1">
    <property type="entry name" value="GAG-LIKE PROTEIN"/>
    <property type="match status" value="1"/>
</dbReference>
<name>A0A8X6USS0_TRICX</name>
<dbReference type="Gene3D" id="2.40.70.10">
    <property type="entry name" value="Acid Proteases"/>
    <property type="match status" value="1"/>
</dbReference>
<keyword evidence="3" id="KW-1185">Reference proteome</keyword>
<gene>
    <name evidence="2" type="primary">X975_01402</name>
    <name evidence="2" type="ORF">TNCV_4857301</name>
</gene>
<dbReference type="Proteomes" id="UP000887159">
    <property type="component" value="Unassembled WGS sequence"/>
</dbReference>
<reference evidence="2" key="1">
    <citation type="submission" date="2020-08" db="EMBL/GenBank/DDBJ databases">
        <title>Multicomponent nature underlies the extraordinary mechanical properties of spider dragline silk.</title>
        <authorList>
            <person name="Kono N."/>
            <person name="Nakamura H."/>
            <person name="Mori M."/>
            <person name="Yoshida Y."/>
            <person name="Ohtoshi R."/>
            <person name="Malay A.D."/>
            <person name="Moran D.A.P."/>
            <person name="Tomita M."/>
            <person name="Numata K."/>
            <person name="Arakawa K."/>
        </authorList>
    </citation>
    <scope>NUCLEOTIDE SEQUENCE</scope>
</reference>
<dbReference type="Pfam" id="PF00078">
    <property type="entry name" value="RVT_1"/>
    <property type="match status" value="1"/>
</dbReference>
<dbReference type="InterPro" id="IPR000477">
    <property type="entry name" value="RT_dom"/>
</dbReference>
<sequence>MSLNKLKKDELKIVAEVLNLTVPEGAKIAGIKSLIINSDIYKNDKELVQSAIDYALAEIKNKILDSKTKLEFERLKSAQLQKQLELANIQKNLIQNSDIRNQSVLETAANINVETLLKSMKTLTIPLPSRVESYNLFFQSLEKAFKIKEVPEQFKGEILLNILGERVNNLLAHVSEEELNNYSKLKDLVLKEFSPTPQECYNRFQKAQKLSSESYVQFASRLCATFEYYCQLRNVNDFKSLCQLIVSDKIMSTLDKELMSHMSIKQGEKYFKPHELGRECDIYLSSKSKIKNEIFSKPFCENAKHFSYNKQNKFKAKIPRDASNVFLSELKNDKCELCKNNVHALQFCPQFKMFSINERVDFVKNNRLCFKCFSPQCSVRRYRSKNCFCSKPHNKLLHYPREMKNNSFFPLETTTEVNQDEPQFALSVSAESFVPKVDKTQIVATAWFKNKCLLSTALILVKDKYSEWQTFRALLDSGSETCLISNECANKLQLKTERINSLISCLNDASMVVNGCVKVAISNQNKSFKRELDMLEVKKITDFIPQKALEINPDFSNFVELADSNFNVPGKIDLLLSANIFYELLKPERIKIKDSQLQLVNSVFGYIVTGNLDSINETKVHCGLIRDEDLNKTLEKFSKVEEVEEPIVKNKERLICEEHYANTHFRAKEGKYIVSMPLKKEPSCLGNSKDIALKRLGSLWNRLDRDENYLNLYCEFLRDYERLGHMKEVTNETEPEITYYATHHGIYRPEKSTTKLRVVFNSSSLTDNGISLNDIQYNGGVIQEDLYVQMLRFRTCTYAFTADIKMMYRTILINPNQRNLHRIVWSESEHESPKIYELSTVTYGTVSAPYLAQRTLTQLSMDEEANFPIAASVLRNNLYMDDVLCGAATLEEAIVLRQQLKGILKRAGMELHKLCANHEKLSPGPEQNYNFATLTETKTLGVSWKPNLDCFLIKVKVCLDSSYTKRDVLSTIAKIFDPVGLMAPVISKAKIFLQRLWRSKLEWNDLLPAEEYREWQQFLVSLENINNIEIPRRILVAFPEVIEIHGFADASERCYGAAVYCKSKNLKSETLVWLITSKSRVAPIKSLTIPRLEFCAAVLLAKLVKRVVAALQLETAELYLRSDSMIVLEWLRKEPMDLKTFVQNRVAKIQELYPNQLWRHVPSDQNPADLISRGVDPDKLLLMV</sequence>
<protein>
    <recommendedName>
        <fullName evidence="1">Reverse transcriptase domain-containing protein</fullName>
    </recommendedName>
</protein>
<evidence type="ECO:0000259" key="1">
    <source>
        <dbReference type="Pfam" id="PF00078"/>
    </source>
</evidence>
<organism evidence="2 3">
    <name type="scientific">Trichonephila clavipes</name>
    <name type="common">Golden silk orbweaver</name>
    <name type="synonym">Nephila clavipes</name>
    <dbReference type="NCBI Taxonomy" id="2585209"/>
    <lineage>
        <taxon>Eukaryota</taxon>
        <taxon>Metazoa</taxon>
        <taxon>Ecdysozoa</taxon>
        <taxon>Arthropoda</taxon>
        <taxon>Chelicerata</taxon>
        <taxon>Arachnida</taxon>
        <taxon>Araneae</taxon>
        <taxon>Araneomorphae</taxon>
        <taxon>Entelegynae</taxon>
        <taxon>Araneoidea</taxon>
        <taxon>Nephilidae</taxon>
        <taxon>Trichonephila</taxon>
    </lineage>
</organism>
<dbReference type="GO" id="GO:0071897">
    <property type="term" value="P:DNA biosynthetic process"/>
    <property type="evidence" value="ECO:0007669"/>
    <property type="project" value="UniProtKB-ARBA"/>
</dbReference>
<dbReference type="InterPro" id="IPR021109">
    <property type="entry name" value="Peptidase_aspartic_dom_sf"/>
</dbReference>
<dbReference type="InterPro" id="IPR043502">
    <property type="entry name" value="DNA/RNA_pol_sf"/>
</dbReference>
<accession>A0A8X6USS0</accession>
<feature type="domain" description="Reverse transcriptase" evidence="1">
    <location>
        <begin position="792"/>
        <end position="913"/>
    </location>
</feature>
<proteinExistence type="predicted"/>
<dbReference type="Pfam" id="PF05380">
    <property type="entry name" value="Peptidase_A17"/>
    <property type="match status" value="1"/>
</dbReference>
<dbReference type="EMBL" id="BMAU01021122">
    <property type="protein sequence ID" value="GFX91141.1"/>
    <property type="molecule type" value="Genomic_DNA"/>
</dbReference>
<dbReference type="CDD" id="cd00303">
    <property type="entry name" value="retropepsin_like"/>
    <property type="match status" value="1"/>
</dbReference>
<evidence type="ECO:0000313" key="2">
    <source>
        <dbReference type="EMBL" id="GFX91141.1"/>
    </source>
</evidence>
<dbReference type="PANTHER" id="PTHR47331">
    <property type="entry name" value="PHD-TYPE DOMAIN-CONTAINING PROTEIN"/>
    <property type="match status" value="1"/>
</dbReference>
<comment type="caution">
    <text evidence="2">The sequence shown here is derived from an EMBL/GenBank/DDBJ whole genome shotgun (WGS) entry which is preliminary data.</text>
</comment>
<evidence type="ECO:0000313" key="3">
    <source>
        <dbReference type="Proteomes" id="UP000887159"/>
    </source>
</evidence>
<dbReference type="SUPFAM" id="SSF56672">
    <property type="entry name" value="DNA/RNA polymerases"/>
    <property type="match status" value="1"/>
</dbReference>
<dbReference type="InterPro" id="IPR008042">
    <property type="entry name" value="Retrotrans_Pao"/>
</dbReference>